<evidence type="ECO:0000313" key="2">
    <source>
        <dbReference type="Proteomes" id="UP000010366"/>
    </source>
</evidence>
<dbReference type="KEGG" id="cmp:Cha6605_0230"/>
<dbReference type="Proteomes" id="UP000010366">
    <property type="component" value="Chromosome"/>
</dbReference>
<dbReference type="AlphaFoldDB" id="K9U8W5"/>
<dbReference type="HOGENOM" id="CLU_3059845_0_0_3"/>
<proteinExistence type="predicted"/>
<protein>
    <submittedName>
        <fullName evidence="1">Uncharacterized protein</fullName>
    </submittedName>
</protein>
<organism evidence="1 2">
    <name type="scientific">Chamaesiphon minutus (strain ATCC 27169 / PCC 6605)</name>
    <dbReference type="NCBI Taxonomy" id="1173020"/>
    <lineage>
        <taxon>Bacteria</taxon>
        <taxon>Bacillati</taxon>
        <taxon>Cyanobacteriota</taxon>
        <taxon>Cyanophyceae</taxon>
        <taxon>Gomontiellales</taxon>
        <taxon>Chamaesiphonaceae</taxon>
        <taxon>Chamaesiphon</taxon>
    </lineage>
</organism>
<accession>K9U8W5</accession>
<name>K9U8W5_CHAP6</name>
<keyword evidence="2" id="KW-1185">Reference proteome</keyword>
<dbReference type="EMBL" id="CP003600">
    <property type="protein sequence ID" value="AFY91532.1"/>
    <property type="molecule type" value="Genomic_DNA"/>
</dbReference>
<evidence type="ECO:0000313" key="1">
    <source>
        <dbReference type="EMBL" id="AFY91532.1"/>
    </source>
</evidence>
<gene>
    <name evidence="1" type="ORF">Cha6605_0230</name>
</gene>
<sequence>MNEDLAYTSENIANDVKSMISQICQIAPIQGCSEDELNLLESNLNIISICWIH</sequence>
<reference evidence="1 2" key="1">
    <citation type="submission" date="2012-05" db="EMBL/GenBank/DDBJ databases">
        <title>Finished chromosome of genome of Chamaesiphon sp. PCC 6605.</title>
        <authorList>
            <consortium name="US DOE Joint Genome Institute"/>
            <person name="Gugger M."/>
            <person name="Coursin T."/>
            <person name="Rippka R."/>
            <person name="Tandeau De Marsac N."/>
            <person name="Huntemann M."/>
            <person name="Wei C.-L."/>
            <person name="Han J."/>
            <person name="Detter J.C."/>
            <person name="Han C."/>
            <person name="Tapia R."/>
            <person name="Chen A."/>
            <person name="Kyrpides N."/>
            <person name="Mavromatis K."/>
            <person name="Markowitz V."/>
            <person name="Szeto E."/>
            <person name="Ivanova N."/>
            <person name="Pagani I."/>
            <person name="Pati A."/>
            <person name="Goodwin L."/>
            <person name="Nordberg H.P."/>
            <person name="Cantor M.N."/>
            <person name="Hua S.X."/>
            <person name="Woyke T."/>
            <person name="Kerfeld C.A."/>
        </authorList>
    </citation>
    <scope>NUCLEOTIDE SEQUENCE [LARGE SCALE GENOMIC DNA]</scope>
    <source>
        <strain evidence="2">ATCC 27169 / PCC 6605</strain>
    </source>
</reference>